<evidence type="ECO:0000256" key="13">
    <source>
        <dbReference type="PIRNR" id="PIRNR002811"/>
    </source>
</evidence>
<dbReference type="FunFam" id="3.40.1360.10:FF:000002">
    <property type="entry name" value="DNA primase"/>
    <property type="match status" value="1"/>
</dbReference>
<evidence type="ECO:0000256" key="7">
    <source>
        <dbReference type="ARBA" id="ARBA00022771"/>
    </source>
</evidence>
<name>A0A2P8G5C5_9BACT</name>
<keyword evidence="5 12" id="KW-0235">DNA replication</keyword>
<evidence type="ECO:0000259" key="16">
    <source>
        <dbReference type="PROSITE" id="PS50880"/>
    </source>
</evidence>
<evidence type="ECO:0000256" key="3">
    <source>
        <dbReference type="ARBA" id="ARBA00022679"/>
    </source>
</evidence>
<evidence type="ECO:0000256" key="12">
    <source>
        <dbReference type="HAMAP-Rule" id="MF_00974"/>
    </source>
</evidence>
<dbReference type="NCBIfam" id="TIGR01391">
    <property type="entry name" value="dnaG"/>
    <property type="match status" value="1"/>
</dbReference>
<evidence type="ECO:0000256" key="1">
    <source>
        <dbReference type="ARBA" id="ARBA00022478"/>
    </source>
</evidence>
<dbReference type="HAMAP" id="MF_00974">
    <property type="entry name" value="DNA_primase_DnaG"/>
    <property type="match status" value="1"/>
</dbReference>
<dbReference type="GO" id="GO:0008270">
    <property type="term" value="F:zinc ion binding"/>
    <property type="evidence" value="ECO:0007669"/>
    <property type="project" value="UniProtKB-UniRule"/>
</dbReference>
<dbReference type="RefSeq" id="WP_106595491.1">
    <property type="nucleotide sequence ID" value="NZ_PYAS01000005.1"/>
</dbReference>
<dbReference type="OrthoDB" id="9803773at2"/>
<dbReference type="InterPro" id="IPR036977">
    <property type="entry name" value="DNA_primase_Znf_CHC2"/>
</dbReference>
<dbReference type="PROSITE" id="PS50880">
    <property type="entry name" value="TOPRIM"/>
    <property type="match status" value="1"/>
</dbReference>
<comment type="function">
    <text evidence="12 13">RNA polymerase that catalyzes the synthesis of short RNA molecules used as primers for DNA polymerase during DNA replication.</text>
</comment>
<keyword evidence="4 12" id="KW-0548">Nucleotidyltransferase</keyword>
<dbReference type="SUPFAM" id="SSF56731">
    <property type="entry name" value="DNA primase core"/>
    <property type="match status" value="1"/>
</dbReference>
<dbReference type="GO" id="GO:0006269">
    <property type="term" value="P:DNA replication, synthesis of primer"/>
    <property type="evidence" value="ECO:0007669"/>
    <property type="project" value="UniProtKB-UniRule"/>
</dbReference>
<keyword evidence="2 12" id="KW-0639">Primosome</keyword>
<protein>
    <recommendedName>
        <fullName evidence="12 13">DNA primase</fullName>
        <ecNumber evidence="12">2.7.7.101</ecNumber>
    </recommendedName>
</protein>
<comment type="caution">
    <text evidence="17">The sequence shown here is derived from an EMBL/GenBank/DDBJ whole genome shotgun (WGS) entry which is preliminary data.</text>
</comment>
<evidence type="ECO:0000256" key="9">
    <source>
        <dbReference type="ARBA" id="ARBA00022842"/>
    </source>
</evidence>
<accession>A0A2P8G5C5</accession>
<dbReference type="Proteomes" id="UP000241964">
    <property type="component" value="Unassembled WGS sequence"/>
</dbReference>
<dbReference type="InterPro" id="IPR034151">
    <property type="entry name" value="TOPRIM_DnaG_bac"/>
</dbReference>
<dbReference type="InterPro" id="IPR030846">
    <property type="entry name" value="DnaG_bac"/>
</dbReference>
<keyword evidence="6 12" id="KW-0479">Metal-binding</keyword>
<comment type="catalytic activity">
    <reaction evidence="12">
        <text>ssDNA + n NTP = ssDNA/pppN(pN)n-1 hybrid + (n-1) diphosphate.</text>
        <dbReference type="EC" id="2.7.7.101"/>
    </reaction>
</comment>
<reference evidence="17 18" key="1">
    <citation type="submission" date="2018-03" db="EMBL/GenBank/DDBJ databases">
        <title>Genomic Encyclopedia of Archaeal and Bacterial Type Strains, Phase II (KMG-II): from individual species to whole genera.</title>
        <authorList>
            <person name="Goeker M."/>
        </authorList>
    </citation>
    <scope>NUCLEOTIDE SEQUENCE [LARGE SCALE GENOMIC DNA]</scope>
    <source>
        <strain evidence="17 18">DSM 29057</strain>
    </source>
</reference>
<proteinExistence type="inferred from homology"/>
<dbReference type="Gene3D" id="3.90.980.10">
    <property type="entry name" value="DNA primase, catalytic core, N-terminal domain"/>
    <property type="match status" value="1"/>
</dbReference>
<keyword evidence="8 12" id="KW-0862">Zinc</keyword>
<keyword evidence="3 12" id="KW-0808">Transferase</keyword>
<dbReference type="PANTHER" id="PTHR30313:SF2">
    <property type="entry name" value="DNA PRIMASE"/>
    <property type="match status" value="1"/>
</dbReference>
<dbReference type="InterPro" id="IPR013264">
    <property type="entry name" value="DNAG_N"/>
</dbReference>
<dbReference type="InterPro" id="IPR006295">
    <property type="entry name" value="DNA_primase_DnaG"/>
</dbReference>
<dbReference type="Pfam" id="PF13155">
    <property type="entry name" value="Toprim_2"/>
    <property type="match status" value="1"/>
</dbReference>
<dbReference type="FunFam" id="3.90.580.10:FF:000001">
    <property type="entry name" value="DNA primase"/>
    <property type="match status" value="1"/>
</dbReference>
<dbReference type="GO" id="GO:1990077">
    <property type="term" value="C:primosome complex"/>
    <property type="evidence" value="ECO:0007669"/>
    <property type="project" value="UniProtKB-KW"/>
</dbReference>
<keyword evidence="9" id="KW-0460">Magnesium</keyword>
<evidence type="ECO:0000256" key="14">
    <source>
        <dbReference type="PIRSR" id="PIRSR002811-1"/>
    </source>
</evidence>
<dbReference type="SUPFAM" id="SSF57783">
    <property type="entry name" value="Zinc beta-ribbon"/>
    <property type="match status" value="1"/>
</dbReference>
<dbReference type="GO" id="GO:0000428">
    <property type="term" value="C:DNA-directed RNA polymerase complex"/>
    <property type="evidence" value="ECO:0007669"/>
    <property type="project" value="UniProtKB-KW"/>
</dbReference>
<dbReference type="InterPro" id="IPR037068">
    <property type="entry name" value="DNA_primase_core_N_sf"/>
</dbReference>
<dbReference type="InterPro" id="IPR006171">
    <property type="entry name" value="TOPRIM_dom"/>
</dbReference>
<dbReference type="Gene3D" id="3.90.580.10">
    <property type="entry name" value="Zinc finger, CHC2-type domain"/>
    <property type="match status" value="1"/>
</dbReference>
<evidence type="ECO:0000256" key="15">
    <source>
        <dbReference type="SAM" id="MobiDB-lite"/>
    </source>
</evidence>
<dbReference type="SMART" id="SM00493">
    <property type="entry name" value="TOPRIM"/>
    <property type="match status" value="1"/>
</dbReference>
<dbReference type="GO" id="GO:0003899">
    <property type="term" value="F:DNA-directed RNA polymerase activity"/>
    <property type="evidence" value="ECO:0007669"/>
    <property type="project" value="UniProtKB-UniRule"/>
</dbReference>
<dbReference type="GO" id="GO:0003677">
    <property type="term" value="F:DNA binding"/>
    <property type="evidence" value="ECO:0007669"/>
    <property type="project" value="UniProtKB-KW"/>
</dbReference>
<sequence length="679" mass="77116">MRINPETVERIKHAADIVEVVGDFVSLKKKGANYSACCPFHNEKTPSFNVNPVRQIYKCFGCGAAGDSIKFVMDIDGIGYGEALRYLAGKYNIEIEEEELTDEETIRQNVRESLYIILNYAKNYYQHQLHHSEEGQAIGLSYFRERGFTNEIRKKFELGYSLDNWDSFSKEALEKGYSAEILEKAGLLIHKEGSHTAGYDRFRGRVIFPIHNIAGKTIAFGARILKTDKNQPKYLNSPETEVYHKSEVLYGIYQAKNAIRSLEHCYLVEGYTDVISLHQAGIENVVASSGTSLTVEQIRLIGRFTPNITILYDGDMAGIKAALRGLDLVLEEGLNVNVVLFPDNEDPDSYVRRVGAEAFKAHLKKASKDFITFKTEILLQDAGNDPFRLAAVIQEVVNSIVKIPDAIKRQVFFHRTSEMMRVDEQMLITEGNKLMRKQQTAKPTERQPRQNNAGSGFASPGFAPPDRSMPDGPDDLDALFSDGFGPFAGEPDANPFVPEQPAPETFQRSKLHYQEEAFVRLLVVHGARELEPSITVCQYVLGQIEGIELKDPVFSHLLTLFRENFNRNHVLTTEYFLQHHETDIRNLTIEWLTQKHELSELWQEKYEIYVPFETDVLDKTAFNNILRLKKAFIEEKMKVCLQQAVHAQTEEEQHAIMTEFMFYKGISMAAAKELGSVIG</sequence>
<keyword evidence="1 12" id="KW-0240">DNA-directed RNA polymerase</keyword>
<comment type="subunit">
    <text evidence="12">Monomer. Interacts with DnaB.</text>
</comment>
<comment type="domain">
    <text evidence="12">Contains an N-terminal zinc-binding domain, a central core domain that contains the primase activity, and a C-terminal DnaB-binding domain.</text>
</comment>
<dbReference type="PANTHER" id="PTHR30313">
    <property type="entry name" value="DNA PRIMASE"/>
    <property type="match status" value="1"/>
</dbReference>
<dbReference type="CDD" id="cd03364">
    <property type="entry name" value="TOPRIM_DnaG_primases"/>
    <property type="match status" value="1"/>
</dbReference>
<evidence type="ECO:0000256" key="5">
    <source>
        <dbReference type="ARBA" id="ARBA00022705"/>
    </source>
</evidence>
<keyword evidence="11 12" id="KW-0804">Transcription</keyword>
<dbReference type="GO" id="GO:0005737">
    <property type="term" value="C:cytoplasm"/>
    <property type="evidence" value="ECO:0007669"/>
    <property type="project" value="TreeGrafter"/>
</dbReference>
<gene>
    <name evidence="12" type="primary">dnaG</name>
    <name evidence="17" type="ORF">CLV60_10518</name>
</gene>
<dbReference type="PIRSF" id="PIRSF002811">
    <property type="entry name" value="DnaG"/>
    <property type="match status" value="1"/>
</dbReference>
<comment type="cofactor">
    <cofactor evidence="12 13 14">
        <name>Zn(2+)</name>
        <dbReference type="ChEBI" id="CHEBI:29105"/>
    </cofactor>
    <text evidence="12 13 14">Binds 1 zinc ion per monomer.</text>
</comment>
<dbReference type="EMBL" id="PYAS01000005">
    <property type="protein sequence ID" value="PSL29183.1"/>
    <property type="molecule type" value="Genomic_DNA"/>
</dbReference>
<evidence type="ECO:0000256" key="6">
    <source>
        <dbReference type="ARBA" id="ARBA00022723"/>
    </source>
</evidence>
<dbReference type="InterPro" id="IPR002694">
    <property type="entry name" value="Znf_CHC2"/>
</dbReference>
<evidence type="ECO:0000256" key="11">
    <source>
        <dbReference type="ARBA" id="ARBA00023163"/>
    </source>
</evidence>
<evidence type="ECO:0000256" key="8">
    <source>
        <dbReference type="ARBA" id="ARBA00022833"/>
    </source>
</evidence>
<organism evidence="17 18">
    <name type="scientific">Dyadobacter jiangsuensis</name>
    <dbReference type="NCBI Taxonomy" id="1591085"/>
    <lineage>
        <taxon>Bacteria</taxon>
        <taxon>Pseudomonadati</taxon>
        <taxon>Bacteroidota</taxon>
        <taxon>Cytophagia</taxon>
        <taxon>Cytophagales</taxon>
        <taxon>Spirosomataceae</taxon>
        <taxon>Dyadobacter</taxon>
    </lineage>
</organism>
<dbReference type="AlphaFoldDB" id="A0A2P8G5C5"/>
<keyword evidence="7 12" id="KW-0863">Zinc-finger</keyword>
<dbReference type="Pfam" id="PF08275">
    <property type="entry name" value="DNAG_N"/>
    <property type="match status" value="1"/>
</dbReference>
<keyword evidence="10 12" id="KW-0238">DNA-binding</keyword>
<evidence type="ECO:0000256" key="4">
    <source>
        <dbReference type="ARBA" id="ARBA00022695"/>
    </source>
</evidence>
<evidence type="ECO:0000256" key="2">
    <source>
        <dbReference type="ARBA" id="ARBA00022515"/>
    </source>
</evidence>
<evidence type="ECO:0000313" key="18">
    <source>
        <dbReference type="Proteomes" id="UP000241964"/>
    </source>
</evidence>
<dbReference type="Gene3D" id="3.40.1360.10">
    <property type="match status" value="1"/>
</dbReference>
<feature type="region of interest" description="Disordered" evidence="15">
    <location>
        <begin position="435"/>
        <end position="475"/>
    </location>
</feature>
<dbReference type="InterPro" id="IPR050219">
    <property type="entry name" value="DnaG_primase"/>
</dbReference>
<dbReference type="EC" id="2.7.7.101" evidence="12"/>
<dbReference type="Pfam" id="PF01807">
    <property type="entry name" value="Zn_ribbon_DnaG"/>
    <property type="match status" value="1"/>
</dbReference>
<evidence type="ECO:0000313" key="17">
    <source>
        <dbReference type="EMBL" id="PSL29183.1"/>
    </source>
</evidence>
<dbReference type="SMART" id="SM00400">
    <property type="entry name" value="ZnF_CHCC"/>
    <property type="match status" value="1"/>
</dbReference>
<feature type="domain" description="Toprim" evidence="16">
    <location>
        <begin position="263"/>
        <end position="344"/>
    </location>
</feature>
<comment type="similarity">
    <text evidence="12 13">Belongs to the DnaG primase family.</text>
</comment>
<keyword evidence="18" id="KW-1185">Reference proteome</keyword>
<evidence type="ECO:0000256" key="10">
    <source>
        <dbReference type="ARBA" id="ARBA00023125"/>
    </source>
</evidence>
<feature type="zinc finger region" description="CHC2-type" evidence="12 14">
    <location>
        <begin position="38"/>
        <end position="62"/>
    </location>
</feature>